<dbReference type="RefSeq" id="WP_015832275.1">
    <property type="nucleotide sequence ID" value="NC_012968.1"/>
</dbReference>
<dbReference type="GO" id="GO:0016787">
    <property type="term" value="F:hydrolase activity"/>
    <property type="evidence" value="ECO:0007669"/>
    <property type="project" value="InterPro"/>
</dbReference>
<reference evidence="3" key="1">
    <citation type="submission" date="2009-07" db="EMBL/GenBank/DDBJ databases">
        <title>Complete sequence of Methylotenera mobilis JLW8.</title>
        <authorList>
            <consortium name="US DOE Joint Genome Institute"/>
            <person name="Lucas S."/>
            <person name="Copeland A."/>
            <person name="Lapidus A."/>
            <person name="Glavina del Rio T."/>
            <person name="Tice H."/>
            <person name="Bruce D."/>
            <person name="Goodwin L."/>
            <person name="Pitluck S."/>
            <person name="LaButti K.M."/>
            <person name="Clum A."/>
            <person name="Larimer F."/>
            <person name="Land M."/>
            <person name="Hauser L."/>
            <person name="Kyrpides N."/>
            <person name="Mikhailova N."/>
            <person name="Kayluzhnaya M."/>
            <person name="Chistoserdova L."/>
        </authorList>
    </citation>
    <scope>NUCLEOTIDE SEQUENCE [LARGE SCALE GENOMIC DNA]</scope>
    <source>
        <strain evidence="3">JLW8 / ATCC BAA-1282 / DSM 17540</strain>
    </source>
</reference>
<dbReference type="EMBL" id="CP001672">
    <property type="protein sequence ID" value="ACT48240.1"/>
    <property type="molecule type" value="Genomic_DNA"/>
</dbReference>
<dbReference type="InterPro" id="IPR043129">
    <property type="entry name" value="ATPase_NBD"/>
</dbReference>
<protein>
    <submittedName>
        <fullName evidence="2">H4MPT-linked C1 transfer pathway protein</fullName>
    </submittedName>
</protein>
<dbReference type="InterPro" id="IPR002756">
    <property type="entry name" value="MfnF"/>
</dbReference>
<proteinExistence type="predicted"/>
<keyword evidence="3" id="KW-1185">Reference proteome</keyword>
<reference evidence="2 3" key="2">
    <citation type="journal article" date="2011" name="J. Bacteriol.">
        <title>Genomes of three methylotrophs from a single niche uncover genetic and metabolic divergence of Methylophilaceae.</title>
        <authorList>
            <person name="Lapidus A."/>
            <person name="Clum A."/>
            <person name="Labutti K."/>
            <person name="Kaluzhnaya M.G."/>
            <person name="Lim S."/>
            <person name="Beck D.A."/>
            <person name="Glavina Del Rio T."/>
            <person name="Nolan M."/>
            <person name="Mavromatis K."/>
            <person name="Huntemann M."/>
            <person name="Lucas S."/>
            <person name="Lidstrom M.E."/>
            <person name="Ivanova N."/>
            <person name="Chistoserdova L."/>
        </authorList>
    </citation>
    <scope>NUCLEOTIDE SEQUENCE [LARGE SCALE GENOMIC DNA]</scope>
    <source>
        <strain evidence="3">JLW8 / ATCC BAA-1282 / DSM 17540</strain>
    </source>
</reference>
<dbReference type="Pfam" id="PF01968">
    <property type="entry name" value="Hydantoinase_A"/>
    <property type="match status" value="1"/>
</dbReference>
<dbReference type="eggNOG" id="COG1548">
    <property type="taxonomic scope" value="Bacteria"/>
</dbReference>
<dbReference type="Gene3D" id="3.30.420.190">
    <property type="entry name" value="conserved archaeal protein q6m145"/>
    <property type="match status" value="1"/>
</dbReference>
<dbReference type="InterPro" id="IPR002821">
    <property type="entry name" value="Hydantoinase_A"/>
</dbReference>
<dbReference type="Proteomes" id="UP000002742">
    <property type="component" value="Chromosome"/>
</dbReference>
<evidence type="ECO:0000313" key="3">
    <source>
        <dbReference type="Proteomes" id="UP000002742"/>
    </source>
</evidence>
<dbReference type="Gene3D" id="3.30.420.40">
    <property type="match status" value="1"/>
</dbReference>
<dbReference type="KEGG" id="mmb:Mmol_1334"/>
<dbReference type="AlphaFoldDB" id="C6WWE1"/>
<name>C6WWE1_METML</name>
<dbReference type="STRING" id="583345.Mmol_1334"/>
<evidence type="ECO:0000313" key="2">
    <source>
        <dbReference type="EMBL" id="ACT48240.1"/>
    </source>
</evidence>
<sequence length="350" mass="37310">MSQQDIIGWDVGGAHLKAVLINTQGQVLHAKQVYCPLWRGLNELESAIDAILSEMQAESHMVTMTGELADIFADRHSGVLAIAQTMQRKLNTANRVVQLKFFAGNKGLIAPDAVAQVTSEIASMNWLASMQYLAQQLPQAIFLDIGSTTTDIALLSDGKPDVQGFTDAARMRFDELVYTGVVRTPLMALAQKIPLAGQLVNVAAEHFATTADVYTLTGELAPEDNMADTADGADKSVASSARRIARMVGWDAHDAPLAAWIGLAHAFKHAQLNMVRQAVLSKLSSQQDAVASLQLIGAGAGEFLTASLAQQLGLPYRSVSEFISAESSVIKNMAKVCFPAFAVASLGLSG</sequence>
<evidence type="ECO:0000259" key="1">
    <source>
        <dbReference type="Pfam" id="PF01968"/>
    </source>
</evidence>
<accession>C6WWE1</accession>
<organism evidence="2 3">
    <name type="scientific">Methylotenera mobilis (strain JLW8 / ATCC BAA-1282 / DSM 17540)</name>
    <dbReference type="NCBI Taxonomy" id="583345"/>
    <lineage>
        <taxon>Bacteria</taxon>
        <taxon>Pseudomonadati</taxon>
        <taxon>Pseudomonadota</taxon>
        <taxon>Betaproteobacteria</taxon>
        <taxon>Nitrosomonadales</taxon>
        <taxon>Methylophilaceae</taxon>
        <taxon>Methylotenera</taxon>
    </lineage>
</organism>
<dbReference type="HOGENOM" id="CLU_060932_0_0_4"/>
<feature type="domain" description="Hydantoinase A/oxoprolinase" evidence="1">
    <location>
        <begin position="62"/>
        <end position="326"/>
    </location>
</feature>
<dbReference type="OrthoDB" id="1792672at2"/>
<gene>
    <name evidence="2" type="ordered locus">Mmol_1334</name>
</gene>
<dbReference type="NCBIfam" id="TIGR03123">
    <property type="entry name" value="one_C_unchar_1"/>
    <property type="match status" value="1"/>
</dbReference>
<dbReference type="SUPFAM" id="SSF53067">
    <property type="entry name" value="Actin-like ATPase domain"/>
    <property type="match status" value="1"/>
</dbReference>